<dbReference type="PANTHER" id="PTHR43664:SF1">
    <property type="entry name" value="BETA-METHYLMALYL-COA DEHYDRATASE"/>
    <property type="match status" value="1"/>
</dbReference>
<dbReference type="EMBL" id="CP064654">
    <property type="protein sequence ID" value="QPC97998.1"/>
    <property type="molecule type" value="Genomic_DNA"/>
</dbReference>
<feature type="domain" description="MaoC-like" evidence="1">
    <location>
        <begin position="32"/>
        <end position="139"/>
    </location>
</feature>
<gene>
    <name evidence="2" type="ORF">IRL76_08840</name>
</gene>
<dbReference type="PANTHER" id="PTHR43664">
    <property type="entry name" value="MONOAMINE OXIDASE-RELATED"/>
    <property type="match status" value="1"/>
</dbReference>
<name>A0A7S8ISD2_9SPHN</name>
<dbReference type="Proteomes" id="UP000594459">
    <property type="component" value="Chromosome"/>
</dbReference>
<keyword evidence="3" id="KW-1185">Reference proteome</keyword>
<sequence length="158" mass="17433">MTSRLPPVYEHHRLVPQRSFAELEVGERFPLPSRTLGDGNFAAFQALSLDNHPIHYDAEYCRALGHPGPLAHGLQVLCFTVAGAGTFPYTVGENLVGMVEVRARILKSAYPGDTLYPCLTIAELKPQRTTGVVTMSATVDNQRGERVLEGEHVYLMKL</sequence>
<dbReference type="InterPro" id="IPR052342">
    <property type="entry name" value="MCH/BMMD"/>
</dbReference>
<dbReference type="Pfam" id="PF01575">
    <property type="entry name" value="MaoC_dehydratas"/>
    <property type="match status" value="1"/>
</dbReference>
<dbReference type="SUPFAM" id="SSF54637">
    <property type="entry name" value="Thioesterase/thiol ester dehydrase-isomerase"/>
    <property type="match status" value="1"/>
</dbReference>
<dbReference type="CDD" id="cd03441">
    <property type="entry name" value="R_hydratase_like"/>
    <property type="match status" value="1"/>
</dbReference>
<proteinExistence type="predicted"/>
<dbReference type="InterPro" id="IPR002539">
    <property type="entry name" value="MaoC-like_dom"/>
</dbReference>
<evidence type="ECO:0000313" key="2">
    <source>
        <dbReference type="EMBL" id="QPC97998.1"/>
    </source>
</evidence>
<accession>A0A7S8ISD2</accession>
<dbReference type="InterPro" id="IPR029069">
    <property type="entry name" value="HotDog_dom_sf"/>
</dbReference>
<reference evidence="2 3" key="1">
    <citation type="submission" date="2020-11" db="EMBL/GenBank/DDBJ databases">
        <title>The genome sequence of Erythrobacter sp. 6D36.</title>
        <authorList>
            <person name="Liu Y."/>
        </authorList>
    </citation>
    <scope>NUCLEOTIDE SEQUENCE [LARGE SCALE GENOMIC DNA]</scope>
    <source>
        <strain evidence="2 3">6D36</strain>
    </source>
</reference>
<dbReference type="Gene3D" id="3.10.129.10">
    <property type="entry name" value="Hotdog Thioesterase"/>
    <property type="match status" value="1"/>
</dbReference>
<evidence type="ECO:0000313" key="3">
    <source>
        <dbReference type="Proteomes" id="UP000594459"/>
    </source>
</evidence>
<dbReference type="RefSeq" id="WP_200981008.1">
    <property type="nucleotide sequence ID" value="NZ_CP064654.1"/>
</dbReference>
<organism evidence="2 3">
    <name type="scientific">Qipengyuania soli</name>
    <dbReference type="NCBI Taxonomy" id="2782568"/>
    <lineage>
        <taxon>Bacteria</taxon>
        <taxon>Pseudomonadati</taxon>
        <taxon>Pseudomonadota</taxon>
        <taxon>Alphaproteobacteria</taxon>
        <taxon>Sphingomonadales</taxon>
        <taxon>Erythrobacteraceae</taxon>
        <taxon>Qipengyuania</taxon>
    </lineage>
</organism>
<evidence type="ECO:0000259" key="1">
    <source>
        <dbReference type="Pfam" id="PF01575"/>
    </source>
</evidence>
<dbReference type="AlphaFoldDB" id="A0A7S8ISD2"/>
<dbReference type="KEGG" id="qso:IRL76_08840"/>
<protein>
    <submittedName>
        <fullName evidence="2">MaoC family dehydratase</fullName>
    </submittedName>
</protein>